<dbReference type="AlphaFoldDB" id="X0UQG4"/>
<proteinExistence type="predicted"/>
<protein>
    <recommendedName>
        <fullName evidence="2">Phosphohydrolase</fullName>
    </recommendedName>
</protein>
<name>X0UQG4_9ZZZZ</name>
<evidence type="ECO:0000313" key="1">
    <source>
        <dbReference type="EMBL" id="GAG02523.1"/>
    </source>
</evidence>
<comment type="caution">
    <text evidence="1">The sequence shown here is derived from an EMBL/GenBank/DDBJ whole genome shotgun (WGS) entry which is preliminary data.</text>
</comment>
<evidence type="ECO:0008006" key="2">
    <source>
        <dbReference type="Google" id="ProtNLM"/>
    </source>
</evidence>
<sequence length="84" mass="9517">MVRCPGQDGRFWKPDDIFEVRCPGCGVSVEFFKDEPKLKCSKCKHIVVNPKIDLGCAKWCKYAEQCLAIMKKDDDKTDGSKSSK</sequence>
<reference evidence="1" key="1">
    <citation type="journal article" date="2014" name="Front. Microbiol.">
        <title>High frequency of phylogenetically diverse reductive dehalogenase-homologous genes in deep subseafloor sedimentary metagenomes.</title>
        <authorList>
            <person name="Kawai M."/>
            <person name="Futagami T."/>
            <person name="Toyoda A."/>
            <person name="Takaki Y."/>
            <person name="Nishi S."/>
            <person name="Hori S."/>
            <person name="Arai W."/>
            <person name="Tsubouchi T."/>
            <person name="Morono Y."/>
            <person name="Uchiyama I."/>
            <person name="Ito T."/>
            <person name="Fujiyama A."/>
            <person name="Inagaki F."/>
            <person name="Takami H."/>
        </authorList>
    </citation>
    <scope>NUCLEOTIDE SEQUENCE</scope>
    <source>
        <strain evidence="1">Expedition CK06-06</strain>
    </source>
</reference>
<dbReference type="EMBL" id="BARS01022658">
    <property type="protein sequence ID" value="GAG02523.1"/>
    <property type="molecule type" value="Genomic_DNA"/>
</dbReference>
<gene>
    <name evidence="1" type="ORF">S01H1_36191</name>
</gene>
<organism evidence="1">
    <name type="scientific">marine sediment metagenome</name>
    <dbReference type="NCBI Taxonomy" id="412755"/>
    <lineage>
        <taxon>unclassified sequences</taxon>
        <taxon>metagenomes</taxon>
        <taxon>ecological metagenomes</taxon>
    </lineage>
</organism>
<accession>X0UQG4</accession>